<dbReference type="EMBL" id="CAJNDS010002069">
    <property type="protein sequence ID" value="CAE7303448.1"/>
    <property type="molecule type" value="Genomic_DNA"/>
</dbReference>
<dbReference type="Proteomes" id="UP000604046">
    <property type="component" value="Unassembled WGS sequence"/>
</dbReference>
<name>A0A812NEV6_9DINO</name>
<reference evidence="1" key="1">
    <citation type="submission" date="2021-02" db="EMBL/GenBank/DDBJ databases">
        <authorList>
            <person name="Dougan E. K."/>
            <person name="Rhodes N."/>
            <person name="Thang M."/>
            <person name="Chan C."/>
        </authorList>
    </citation>
    <scope>NUCLEOTIDE SEQUENCE</scope>
</reference>
<keyword evidence="2" id="KW-1185">Reference proteome</keyword>
<proteinExistence type="predicted"/>
<evidence type="ECO:0000313" key="1">
    <source>
        <dbReference type="EMBL" id="CAE7303448.1"/>
    </source>
</evidence>
<dbReference type="Gene3D" id="1.10.287.2620">
    <property type="match status" value="1"/>
</dbReference>
<organism evidence="1 2">
    <name type="scientific">Symbiodinium natans</name>
    <dbReference type="NCBI Taxonomy" id="878477"/>
    <lineage>
        <taxon>Eukaryota</taxon>
        <taxon>Sar</taxon>
        <taxon>Alveolata</taxon>
        <taxon>Dinophyceae</taxon>
        <taxon>Suessiales</taxon>
        <taxon>Symbiodiniaceae</taxon>
        <taxon>Symbiodinium</taxon>
    </lineage>
</organism>
<accession>A0A812NEV6</accession>
<comment type="caution">
    <text evidence="1">The sequence shown here is derived from an EMBL/GenBank/DDBJ whole genome shotgun (WGS) entry which is preliminary data.</text>
</comment>
<evidence type="ECO:0000313" key="2">
    <source>
        <dbReference type="Proteomes" id="UP000604046"/>
    </source>
</evidence>
<protein>
    <submittedName>
        <fullName evidence="1">ODA11 protein</fullName>
    </submittedName>
</protein>
<dbReference type="AlphaFoldDB" id="A0A812NEV6"/>
<sequence length="126" mass="14781">MQEVIKRWVIFCPLVGELSDPSMRPRHWSALVTLCDKQLEAGSWAGQEFPRFCKSTQVTKELLLRDMWNMELHKFPTEASAVLKGEFLLCRWWRMVKACVYHAKLAVTLKGHGLREQNSERKLQQH</sequence>
<gene>
    <name evidence="1" type="primary">ODA11</name>
    <name evidence="1" type="ORF">SNAT2548_LOCUS15956</name>
</gene>